<feature type="compositionally biased region" description="Basic and acidic residues" evidence="1">
    <location>
        <begin position="372"/>
        <end position="381"/>
    </location>
</feature>
<evidence type="ECO:0000313" key="3">
    <source>
        <dbReference type="EMBL" id="VDL85165.1"/>
    </source>
</evidence>
<keyword evidence="4" id="KW-1185">Reference proteome</keyword>
<dbReference type="OrthoDB" id="6259150at2759"/>
<gene>
    <name evidence="3" type="ORF">SSLN_LOCUS163</name>
</gene>
<protein>
    <submittedName>
        <fullName evidence="5">EGF-like domain-containing protein</fullName>
    </submittedName>
</protein>
<dbReference type="EMBL" id="UYSU01000087">
    <property type="protein sequence ID" value="VDL85165.1"/>
    <property type="molecule type" value="Genomic_DNA"/>
</dbReference>
<organism evidence="5">
    <name type="scientific">Schistocephalus solidus</name>
    <name type="common">Tapeworm</name>
    <dbReference type="NCBI Taxonomy" id="70667"/>
    <lineage>
        <taxon>Eukaryota</taxon>
        <taxon>Metazoa</taxon>
        <taxon>Spiralia</taxon>
        <taxon>Lophotrochozoa</taxon>
        <taxon>Platyhelminthes</taxon>
        <taxon>Cestoda</taxon>
        <taxon>Eucestoda</taxon>
        <taxon>Diphyllobothriidea</taxon>
        <taxon>Diphyllobothriidae</taxon>
        <taxon>Schistocephalus</taxon>
    </lineage>
</organism>
<keyword evidence="2" id="KW-0472">Membrane</keyword>
<dbReference type="STRING" id="70667.A0A183S7G5"/>
<feature type="compositionally biased region" description="Basic and acidic residues" evidence="1">
    <location>
        <begin position="172"/>
        <end position="187"/>
    </location>
</feature>
<dbReference type="Proteomes" id="UP000275846">
    <property type="component" value="Unassembled WGS sequence"/>
</dbReference>
<feature type="region of interest" description="Disordered" evidence="1">
    <location>
        <begin position="217"/>
        <end position="240"/>
    </location>
</feature>
<name>A0A183S7G5_SCHSO</name>
<feature type="compositionally biased region" description="Polar residues" evidence="1">
    <location>
        <begin position="217"/>
        <end position="231"/>
    </location>
</feature>
<evidence type="ECO:0000313" key="5">
    <source>
        <dbReference type="WBParaSite" id="SSLN_0000017101-mRNA-1"/>
    </source>
</evidence>
<keyword evidence="2" id="KW-0812">Transmembrane</keyword>
<feature type="transmembrane region" description="Helical" evidence="2">
    <location>
        <begin position="50"/>
        <end position="75"/>
    </location>
</feature>
<dbReference type="PANTHER" id="PTHR11905">
    <property type="entry name" value="ADAM A DISINTEGRIN AND METALLOPROTEASE DOMAIN"/>
    <property type="match status" value="1"/>
</dbReference>
<reference evidence="5" key="1">
    <citation type="submission" date="2016-06" db="UniProtKB">
        <authorList>
            <consortium name="WormBaseParasite"/>
        </authorList>
    </citation>
    <scope>IDENTIFICATION</scope>
</reference>
<feature type="region of interest" description="Disordered" evidence="1">
    <location>
        <begin position="145"/>
        <end position="187"/>
    </location>
</feature>
<reference evidence="3 4" key="2">
    <citation type="submission" date="2018-11" db="EMBL/GenBank/DDBJ databases">
        <authorList>
            <consortium name="Pathogen Informatics"/>
        </authorList>
    </citation>
    <scope>NUCLEOTIDE SEQUENCE [LARGE SCALE GENOMIC DNA]</scope>
    <source>
        <strain evidence="3 4">NST_G2</strain>
    </source>
</reference>
<evidence type="ECO:0000313" key="4">
    <source>
        <dbReference type="Proteomes" id="UP000275846"/>
    </source>
</evidence>
<dbReference type="AlphaFoldDB" id="A0A183S7G5"/>
<dbReference type="WBParaSite" id="SSLN_0000017101-mRNA-1">
    <property type="protein sequence ID" value="SSLN_0000017101-mRNA-1"/>
    <property type="gene ID" value="SSLN_0000017101"/>
</dbReference>
<accession>A0A183S7G5</accession>
<feature type="compositionally biased region" description="Polar residues" evidence="1">
    <location>
        <begin position="313"/>
        <end position="327"/>
    </location>
</feature>
<proteinExistence type="predicted"/>
<evidence type="ECO:0000256" key="1">
    <source>
        <dbReference type="SAM" id="MobiDB-lite"/>
    </source>
</evidence>
<keyword evidence="2" id="KW-1133">Transmembrane helix</keyword>
<evidence type="ECO:0000256" key="2">
    <source>
        <dbReference type="SAM" id="Phobius"/>
    </source>
</evidence>
<dbReference type="PANTHER" id="PTHR11905:SF159">
    <property type="entry name" value="ADAM METALLOPROTEASE"/>
    <property type="match status" value="1"/>
</dbReference>
<feature type="region of interest" description="Disordered" evidence="1">
    <location>
        <begin position="271"/>
        <end position="327"/>
    </location>
</feature>
<sequence>MLPLENFLKQVCNNLGNCHCNPGFAPPHCLDGGDGGSVDSGPPPPSKHRMAIIAAILVILLIVVPTFCIVMFCLLCRCKNRKLILPRSGPLPSPLSYAAKRPVDITTCCATFSKCCRKCVPRLNNDPPIICAFGPLNKEIGEIHDNGLSPKSPTRNGCVKSNGVTVPLRSRSHSDNRAYPNSHRDEYSTLEKSKPRYLLDIEAAWASVEGAVNIQGSAQPPSVVGGSNSSAPRIEISSPKLQTTTFRGETQSLAAANKNQQRVAAQATAMLSAEKGSSRKRVGKTRAPTQPITSFGELGPLSPSAPAWKGSAKPNNKTSSSKSLNRQPSALVTVEISAPTLQNTTYNHALLELPEAYSTLRHPKKQQHSTSKTKDPKRLGR</sequence>
<feature type="region of interest" description="Disordered" evidence="1">
    <location>
        <begin position="357"/>
        <end position="381"/>
    </location>
</feature>